<dbReference type="Pfam" id="PF12833">
    <property type="entry name" value="HTH_18"/>
    <property type="match status" value="1"/>
</dbReference>
<gene>
    <name evidence="5" type="ORF">SAMN05660649_02740</name>
</gene>
<evidence type="ECO:0000256" key="1">
    <source>
        <dbReference type="ARBA" id="ARBA00023015"/>
    </source>
</evidence>
<dbReference type="PANTHER" id="PTHR43280:SF26">
    <property type="entry name" value="ARAC-FAMILY TRANSCRIPTIONAL REGULATOR"/>
    <property type="match status" value="1"/>
</dbReference>
<evidence type="ECO:0000259" key="4">
    <source>
        <dbReference type="PROSITE" id="PS01124"/>
    </source>
</evidence>
<dbReference type="EMBL" id="FOOX01000009">
    <property type="protein sequence ID" value="SFG79127.1"/>
    <property type="molecule type" value="Genomic_DNA"/>
</dbReference>
<dbReference type="Pfam" id="PF02311">
    <property type="entry name" value="AraC_binding"/>
    <property type="match status" value="1"/>
</dbReference>
<keyword evidence="3" id="KW-0804">Transcription</keyword>
<evidence type="ECO:0000313" key="6">
    <source>
        <dbReference type="Proteomes" id="UP000199337"/>
    </source>
</evidence>
<accession>A0A1I2UTL4</accession>
<dbReference type="SUPFAM" id="SSF51182">
    <property type="entry name" value="RmlC-like cupins"/>
    <property type="match status" value="1"/>
</dbReference>
<protein>
    <submittedName>
        <fullName evidence="5">Transcriptional regulator, AraC family</fullName>
    </submittedName>
</protein>
<dbReference type="InterPro" id="IPR009057">
    <property type="entry name" value="Homeodomain-like_sf"/>
</dbReference>
<dbReference type="Gene3D" id="2.60.120.10">
    <property type="entry name" value="Jelly Rolls"/>
    <property type="match status" value="1"/>
</dbReference>
<dbReference type="InterPro" id="IPR018062">
    <property type="entry name" value="HTH_AraC-typ_CS"/>
</dbReference>
<proteinExistence type="predicted"/>
<evidence type="ECO:0000313" key="5">
    <source>
        <dbReference type="EMBL" id="SFG79127.1"/>
    </source>
</evidence>
<dbReference type="PROSITE" id="PS01124">
    <property type="entry name" value="HTH_ARAC_FAMILY_2"/>
    <property type="match status" value="1"/>
</dbReference>
<dbReference type="OrthoDB" id="1681793at2"/>
<keyword evidence="1" id="KW-0805">Transcription regulation</keyword>
<dbReference type="SMART" id="SM00342">
    <property type="entry name" value="HTH_ARAC"/>
    <property type="match status" value="1"/>
</dbReference>
<dbReference type="InterPro" id="IPR011051">
    <property type="entry name" value="RmlC_Cupin_sf"/>
</dbReference>
<dbReference type="Proteomes" id="UP000199337">
    <property type="component" value="Unassembled WGS sequence"/>
</dbReference>
<dbReference type="AlphaFoldDB" id="A0A1I2UTL4"/>
<evidence type="ECO:0000256" key="3">
    <source>
        <dbReference type="ARBA" id="ARBA00023163"/>
    </source>
</evidence>
<dbReference type="InterPro" id="IPR018060">
    <property type="entry name" value="HTH_AraC"/>
</dbReference>
<dbReference type="Gene3D" id="1.10.10.60">
    <property type="entry name" value="Homeodomain-like"/>
    <property type="match status" value="2"/>
</dbReference>
<organism evidence="5 6">
    <name type="scientific">Desulfotruncus arcticus DSM 17038</name>
    <dbReference type="NCBI Taxonomy" id="1121424"/>
    <lineage>
        <taxon>Bacteria</taxon>
        <taxon>Bacillati</taxon>
        <taxon>Bacillota</taxon>
        <taxon>Clostridia</taxon>
        <taxon>Eubacteriales</taxon>
        <taxon>Desulfallaceae</taxon>
        <taxon>Desulfotruncus</taxon>
    </lineage>
</organism>
<dbReference type="STRING" id="341036.SAMN05660649_02740"/>
<dbReference type="GO" id="GO:0003700">
    <property type="term" value="F:DNA-binding transcription factor activity"/>
    <property type="evidence" value="ECO:0007669"/>
    <property type="project" value="InterPro"/>
</dbReference>
<dbReference type="PANTHER" id="PTHR43280">
    <property type="entry name" value="ARAC-FAMILY TRANSCRIPTIONAL REGULATOR"/>
    <property type="match status" value="1"/>
</dbReference>
<evidence type="ECO:0000256" key="2">
    <source>
        <dbReference type="ARBA" id="ARBA00023125"/>
    </source>
</evidence>
<dbReference type="InterPro" id="IPR014710">
    <property type="entry name" value="RmlC-like_jellyroll"/>
</dbReference>
<dbReference type="GO" id="GO:0043565">
    <property type="term" value="F:sequence-specific DNA binding"/>
    <property type="evidence" value="ECO:0007669"/>
    <property type="project" value="InterPro"/>
</dbReference>
<keyword evidence="2" id="KW-0238">DNA-binding</keyword>
<keyword evidence="6" id="KW-1185">Reference proteome</keyword>
<reference evidence="6" key="1">
    <citation type="submission" date="2016-10" db="EMBL/GenBank/DDBJ databases">
        <authorList>
            <person name="Varghese N."/>
            <person name="Submissions S."/>
        </authorList>
    </citation>
    <scope>NUCLEOTIDE SEQUENCE [LARGE SCALE GENOMIC DNA]</scope>
    <source>
        <strain evidence="6">DSM 17038</strain>
    </source>
</reference>
<feature type="domain" description="HTH araC/xylS-type" evidence="4">
    <location>
        <begin position="138"/>
        <end position="236"/>
    </location>
</feature>
<name>A0A1I2UTL4_9FIRM</name>
<dbReference type="SUPFAM" id="SSF46689">
    <property type="entry name" value="Homeodomain-like"/>
    <property type="match status" value="2"/>
</dbReference>
<dbReference type="PROSITE" id="PS00041">
    <property type="entry name" value="HTH_ARAC_FAMILY_1"/>
    <property type="match status" value="1"/>
</dbReference>
<dbReference type="RefSeq" id="WP_092471942.1">
    <property type="nucleotide sequence ID" value="NZ_FOOX01000009.1"/>
</dbReference>
<sequence length="244" mass="28725">MGGNLTEVLCERRTYDKEYYTHSHPYAQLILPIEGTLHFRTQIHDLSLDSRHLFFLPPNFSHTFCATDRNEFLVLDIPLFVLPDIGSTDIAMYQVFDDRWKAIRFLLLNEGAKKPCRNSALESLIRYAASFLLEEATPVSIQYIHEHYHEKITINQLASLEHFEASYYCKWFYKKTEMTPNAYIRKIRLNKAKEYLRDTNLSILQIAQLVGYDHQSSLTRLFQRHLGTSPKVYREIKTDKETPK</sequence>
<dbReference type="InterPro" id="IPR003313">
    <property type="entry name" value="AraC-bd"/>
</dbReference>